<dbReference type="InterPro" id="IPR029063">
    <property type="entry name" value="SAM-dependent_MTases_sf"/>
</dbReference>
<dbReference type="Pfam" id="PF13649">
    <property type="entry name" value="Methyltransf_25"/>
    <property type="match status" value="1"/>
</dbReference>
<dbReference type="Proteomes" id="UP001500630">
    <property type="component" value="Unassembled WGS sequence"/>
</dbReference>
<keyword evidence="2" id="KW-0808">Transferase</keyword>
<evidence type="ECO:0000256" key="3">
    <source>
        <dbReference type="ARBA" id="ARBA00022691"/>
    </source>
</evidence>
<dbReference type="InterPro" id="IPR020598">
    <property type="entry name" value="rRNA_Ade_methylase_Trfase_N"/>
</dbReference>
<accession>A0ABP6ZGC2</accession>
<evidence type="ECO:0000313" key="6">
    <source>
        <dbReference type="EMBL" id="GAA3608842.1"/>
    </source>
</evidence>
<keyword evidence="4" id="KW-0694">RNA-binding</keyword>
<dbReference type="Gene3D" id="3.40.50.150">
    <property type="entry name" value="Vaccinia Virus protein VP39"/>
    <property type="match status" value="1"/>
</dbReference>
<dbReference type="CDD" id="cd02440">
    <property type="entry name" value="AdoMet_MTases"/>
    <property type="match status" value="1"/>
</dbReference>
<dbReference type="EMBL" id="BAABDQ010000044">
    <property type="protein sequence ID" value="GAA3608842.1"/>
    <property type="molecule type" value="Genomic_DNA"/>
</dbReference>
<keyword evidence="7" id="KW-1185">Reference proteome</keyword>
<comment type="caution">
    <text evidence="6">The sequence shown here is derived from an EMBL/GenBank/DDBJ whole genome shotgun (WGS) entry which is preliminary data.</text>
</comment>
<evidence type="ECO:0000256" key="4">
    <source>
        <dbReference type="ARBA" id="ARBA00022884"/>
    </source>
</evidence>
<proteinExistence type="predicted"/>
<dbReference type="SUPFAM" id="SSF53335">
    <property type="entry name" value="S-adenosyl-L-methionine-dependent methyltransferases"/>
    <property type="match status" value="1"/>
</dbReference>
<evidence type="ECO:0000256" key="2">
    <source>
        <dbReference type="ARBA" id="ARBA00022679"/>
    </source>
</evidence>
<dbReference type="InterPro" id="IPR041698">
    <property type="entry name" value="Methyltransf_25"/>
</dbReference>
<evidence type="ECO:0000259" key="5">
    <source>
        <dbReference type="SMART" id="SM00650"/>
    </source>
</evidence>
<dbReference type="SMART" id="SM00650">
    <property type="entry name" value="rADc"/>
    <property type="match status" value="1"/>
</dbReference>
<evidence type="ECO:0000256" key="1">
    <source>
        <dbReference type="ARBA" id="ARBA00022603"/>
    </source>
</evidence>
<reference evidence="7" key="1">
    <citation type="journal article" date="2019" name="Int. J. Syst. Evol. Microbiol.">
        <title>The Global Catalogue of Microorganisms (GCM) 10K type strain sequencing project: providing services to taxonomists for standard genome sequencing and annotation.</title>
        <authorList>
            <consortium name="The Broad Institute Genomics Platform"/>
            <consortium name="The Broad Institute Genome Sequencing Center for Infectious Disease"/>
            <person name="Wu L."/>
            <person name="Ma J."/>
        </authorList>
    </citation>
    <scope>NUCLEOTIDE SEQUENCE [LARGE SCALE GENOMIC DNA]</scope>
    <source>
        <strain evidence="7">JCM 17326</strain>
    </source>
</reference>
<dbReference type="InterPro" id="IPR001737">
    <property type="entry name" value="KsgA/Erm"/>
</dbReference>
<dbReference type="RefSeq" id="WP_345575290.1">
    <property type="nucleotide sequence ID" value="NZ_BAABDQ010000044.1"/>
</dbReference>
<evidence type="ECO:0000313" key="7">
    <source>
        <dbReference type="Proteomes" id="UP001500630"/>
    </source>
</evidence>
<organism evidence="6 7">
    <name type="scientific">Nonomuraea rosea</name>
    <dbReference type="NCBI Taxonomy" id="638574"/>
    <lineage>
        <taxon>Bacteria</taxon>
        <taxon>Bacillati</taxon>
        <taxon>Actinomycetota</taxon>
        <taxon>Actinomycetes</taxon>
        <taxon>Streptosporangiales</taxon>
        <taxon>Streptosporangiaceae</taxon>
        <taxon>Nonomuraea</taxon>
    </lineage>
</organism>
<name>A0ABP6ZGC2_9ACTN</name>
<protein>
    <submittedName>
        <fullName evidence="6">Methyltransferase domain-containing protein</fullName>
    </submittedName>
</protein>
<keyword evidence="3" id="KW-0949">S-adenosyl-L-methionine</keyword>
<gene>
    <name evidence="6" type="ORF">GCM10022419_112240</name>
</gene>
<sequence length="218" mass="24033">MGIERNLFIREFLRNPLRTASIIPSSRSVARCMAATLPIEGDPVVVELGPGTGAFTTEIQRRLGGRGRHLAMELNDKFAALLRDRFPAVDVVVGDAAHVRRLLGERGLDRADAIVSGLPYALFSQPLQHLLMGAVRDCLAPDGIFVAFAYVHAAWSPPARRFSRLLESLFGEVAVGKIVWANLPPAFVYTARHVKSPQHANARDRGAIDSWRDSWRDS</sequence>
<dbReference type="PANTHER" id="PTHR11727:SF7">
    <property type="entry name" value="DIMETHYLADENOSINE TRANSFERASE-RELATED"/>
    <property type="match status" value="1"/>
</dbReference>
<dbReference type="GO" id="GO:0008168">
    <property type="term" value="F:methyltransferase activity"/>
    <property type="evidence" value="ECO:0007669"/>
    <property type="project" value="UniProtKB-KW"/>
</dbReference>
<keyword evidence="1 6" id="KW-0489">Methyltransferase</keyword>
<dbReference type="PANTHER" id="PTHR11727">
    <property type="entry name" value="DIMETHYLADENOSINE TRANSFERASE"/>
    <property type="match status" value="1"/>
</dbReference>
<dbReference type="GO" id="GO:0032259">
    <property type="term" value="P:methylation"/>
    <property type="evidence" value="ECO:0007669"/>
    <property type="project" value="UniProtKB-KW"/>
</dbReference>
<feature type="domain" description="Ribosomal RNA adenine methylase transferase N-terminal" evidence="5">
    <location>
        <begin position="29"/>
        <end position="194"/>
    </location>
</feature>